<dbReference type="AlphaFoldDB" id="A0A1B6Q1K7"/>
<dbReference type="InParanoid" id="A0A1B6Q1K7"/>
<accession>A0A1B6Q1K7</accession>
<protein>
    <recommendedName>
        <fullName evidence="9">Rapid alkalinization factor 1</fullName>
    </recommendedName>
</protein>
<gene>
    <name evidence="7" type="ORF">SORBI_3003G061600</name>
</gene>
<evidence type="ECO:0000256" key="3">
    <source>
        <dbReference type="ARBA" id="ARBA00022729"/>
    </source>
</evidence>
<reference evidence="7 8" key="1">
    <citation type="journal article" date="2009" name="Nature">
        <title>The Sorghum bicolor genome and the diversification of grasses.</title>
        <authorList>
            <person name="Paterson A.H."/>
            <person name="Bowers J.E."/>
            <person name="Bruggmann R."/>
            <person name="Dubchak I."/>
            <person name="Grimwood J."/>
            <person name="Gundlach H."/>
            <person name="Haberer G."/>
            <person name="Hellsten U."/>
            <person name="Mitros T."/>
            <person name="Poliakov A."/>
            <person name="Schmutz J."/>
            <person name="Spannagl M."/>
            <person name="Tang H."/>
            <person name="Wang X."/>
            <person name="Wicker T."/>
            <person name="Bharti A.K."/>
            <person name="Chapman J."/>
            <person name="Feltus F.A."/>
            <person name="Gowik U."/>
            <person name="Grigoriev I.V."/>
            <person name="Lyons E."/>
            <person name="Maher C.A."/>
            <person name="Martis M."/>
            <person name="Narechania A."/>
            <person name="Otillar R.P."/>
            <person name="Penning B.W."/>
            <person name="Salamov A.A."/>
            <person name="Wang Y."/>
            <person name="Zhang L."/>
            <person name="Carpita N.C."/>
            <person name="Freeling M."/>
            <person name="Gingle A.R."/>
            <person name="Hash C.T."/>
            <person name="Keller B."/>
            <person name="Klein P."/>
            <person name="Kresovich S."/>
            <person name="McCann M.C."/>
            <person name="Ming R."/>
            <person name="Peterson D.G."/>
            <person name="Mehboob-ur-Rahman"/>
            <person name="Ware D."/>
            <person name="Westhoff P."/>
            <person name="Mayer K.F."/>
            <person name="Messing J."/>
            <person name="Rokhsar D.S."/>
        </authorList>
    </citation>
    <scope>NUCLEOTIDE SEQUENCE [LARGE SCALE GENOMIC DNA]</scope>
    <source>
        <strain evidence="8">cv. BTx623</strain>
    </source>
</reference>
<dbReference type="GO" id="GO:0005179">
    <property type="term" value="F:hormone activity"/>
    <property type="evidence" value="ECO:0007669"/>
    <property type="project" value="UniProtKB-KW"/>
</dbReference>
<feature type="chain" id="PRO_5008589233" description="Rapid alkalinization factor 1" evidence="6">
    <location>
        <begin position="33"/>
        <end position="84"/>
    </location>
</feature>
<dbReference type="Proteomes" id="UP000000768">
    <property type="component" value="Chromosome 3"/>
</dbReference>
<evidence type="ECO:0000313" key="7">
    <source>
        <dbReference type="EMBL" id="KXG31816.1"/>
    </source>
</evidence>
<keyword evidence="3 6" id="KW-0732">Signal</keyword>
<dbReference type="FunCoup" id="A0A1B6Q1K7">
    <property type="interactions" value="1"/>
</dbReference>
<dbReference type="PANTHER" id="PTHR34270:SF3">
    <property type="entry name" value="PROTEIN RALF-LIKE 16-RELATED"/>
    <property type="match status" value="1"/>
</dbReference>
<dbReference type="PANTHER" id="PTHR34270">
    <property type="entry name" value="PROTEIN RALF-LIKE 15-RELATED"/>
    <property type="match status" value="1"/>
</dbReference>
<keyword evidence="2" id="KW-0372">Hormone</keyword>
<keyword evidence="4" id="KW-1015">Disulfide bond</keyword>
<dbReference type="Pfam" id="PF05498">
    <property type="entry name" value="RALF"/>
    <property type="match status" value="1"/>
</dbReference>
<reference evidence="8" key="2">
    <citation type="journal article" date="2018" name="Plant J.">
        <title>The Sorghum bicolor reference genome: improved assembly, gene annotations, a transcriptome atlas, and signatures of genome organization.</title>
        <authorList>
            <person name="McCormick R.F."/>
            <person name="Truong S.K."/>
            <person name="Sreedasyam A."/>
            <person name="Jenkins J."/>
            <person name="Shu S."/>
            <person name="Sims D."/>
            <person name="Kennedy M."/>
            <person name="Amirebrahimi M."/>
            <person name="Weers B.D."/>
            <person name="McKinley B."/>
            <person name="Mattison A."/>
            <person name="Morishige D.T."/>
            <person name="Grimwood J."/>
            <person name="Schmutz J."/>
            <person name="Mullet J.E."/>
        </authorList>
    </citation>
    <scope>NUCLEOTIDE SEQUENCE [LARGE SCALE GENOMIC DNA]</scope>
    <source>
        <strain evidence="8">cv. BTx623</strain>
    </source>
</reference>
<evidence type="ECO:0000256" key="2">
    <source>
        <dbReference type="ARBA" id="ARBA00022702"/>
    </source>
</evidence>
<proteinExistence type="inferred from homology"/>
<evidence type="ECO:0000256" key="5">
    <source>
        <dbReference type="ARBA" id="ARBA00037228"/>
    </source>
</evidence>
<evidence type="ECO:0000313" key="8">
    <source>
        <dbReference type="Proteomes" id="UP000000768"/>
    </source>
</evidence>
<name>A0A1B6Q1K7_SORBI</name>
<feature type="signal peptide" evidence="6">
    <location>
        <begin position="1"/>
        <end position="32"/>
    </location>
</feature>
<evidence type="ECO:0000256" key="4">
    <source>
        <dbReference type="ARBA" id="ARBA00023157"/>
    </source>
</evidence>
<comment type="function">
    <text evidence="5">Cell signaling peptide that may regulate plant stress, growth, and development. Mediates a rapid alkalinization of extracellular space by mediating a transient increase in the cytoplasmic Ca(2+) concentration leading to a calcium-dependent signaling events through a cell surface receptor and a concomitant activation of some intracellular mitogen-activated protein kinases.</text>
</comment>
<sequence>MAAANNTARLAMAAAAVLCLLLLSTVPQEVAGADQGQYLSYDKVLSCKALGNCDDKNQSPEAKRPMKPVNGYTRGCSKIFKCRG</sequence>
<dbReference type="Gramene" id="KXG31816">
    <property type="protein sequence ID" value="KXG31816"/>
    <property type="gene ID" value="SORBI_3003G061600"/>
</dbReference>
<dbReference type="OMA" id="WITYPSK"/>
<evidence type="ECO:0000256" key="1">
    <source>
        <dbReference type="ARBA" id="ARBA00009178"/>
    </source>
</evidence>
<dbReference type="EMBL" id="CM000762">
    <property type="protein sequence ID" value="KXG31816.1"/>
    <property type="molecule type" value="Genomic_DNA"/>
</dbReference>
<dbReference type="InterPro" id="IPR008801">
    <property type="entry name" value="RALF"/>
</dbReference>
<organism evidence="7 8">
    <name type="scientific">Sorghum bicolor</name>
    <name type="common">Sorghum</name>
    <name type="synonym">Sorghum vulgare</name>
    <dbReference type="NCBI Taxonomy" id="4558"/>
    <lineage>
        <taxon>Eukaryota</taxon>
        <taxon>Viridiplantae</taxon>
        <taxon>Streptophyta</taxon>
        <taxon>Embryophyta</taxon>
        <taxon>Tracheophyta</taxon>
        <taxon>Spermatophyta</taxon>
        <taxon>Magnoliopsida</taxon>
        <taxon>Liliopsida</taxon>
        <taxon>Poales</taxon>
        <taxon>Poaceae</taxon>
        <taxon>PACMAD clade</taxon>
        <taxon>Panicoideae</taxon>
        <taxon>Andropogonodae</taxon>
        <taxon>Andropogoneae</taxon>
        <taxon>Sorghinae</taxon>
        <taxon>Sorghum</taxon>
    </lineage>
</organism>
<keyword evidence="8" id="KW-1185">Reference proteome</keyword>
<evidence type="ECO:0000256" key="6">
    <source>
        <dbReference type="SAM" id="SignalP"/>
    </source>
</evidence>
<evidence type="ECO:0008006" key="9">
    <source>
        <dbReference type="Google" id="ProtNLM"/>
    </source>
</evidence>
<comment type="similarity">
    <text evidence="1">Belongs to the plant rapid alkalinization factor (RALF) family.</text>
</comment>
<dbReference type="OrthoDB" id="676993at2759"/>